<comment type="subcellular location">
    <subcellularLocation>
        <location evidence="1">Cell membrane</location>
        <topology evidence="1">Peripheral membrane protein</topology>
    </subcellularLocation>
</comment>
<dbReference type="GO" id="GO:0016887">
    <property type="term" value="F:ATP hydrolysis activity"/>
    <property type="evidence" value="ECO:0007669"/>
    <property type="project" value="InterPro"/>
</dbReference>
<dbReference type="GO" id="GO:0005886">
    <property type="term" value="C:plasma membrane"/>
    <property type="evidence" value="ECO:0007669"/>
    <property type="project" value="UniProtKB-SubCell"/>
</dbReference>
<dbReference type="InterPro" id="IPR027417">
    <property type="entry name" value="P-loop_NTPase"/>
</dbReference>
<reference evidence="11 12" key="1">
    <citation type="submission" date="2018-08" db="EMBL/GenBank/DDBJ databases">
        <title>Genomic Encyclopedia of Type Strains, Phase IV (KMG-IV): sequencing the most valuable type-strain genomes for metagenomic binning, comparative biology and taxonomic classification.</title>
        <authorList>
            <person name="Goeker M."/>
        </authorList>
    </citation>
    <scope>NUCLEOTIDE SEQUENCE [LARGE SCALE GENOMIC DNA]</scope>
    <source>
        <strain evidence="11 12">DSM 23923</strain>
    </source>
</reference>
<name>A0A347ZRE8_9CHLR</name>
<keyword evidence="5" id="KW-0677">Repeat</keyword>
<evidence type="ECO:0000256" key="8">
    <source>
        <dbReference type="ARBA" id="ARBA00022967"/>
    </source>
</evidence>
<dbReference type="PANTHER" id="PTHR43790:SF3">
    <property type="entry name" value="D-ALLOSE IMPORT ATP-BINDING PROTEIN ALSA-RELATED"/>
    <property type="match status" value="1"/>
</dbReference>
<dbReference type="CDD" id="cd03215">
    <property type="entry name" value="ABC_Carb_Monos_II"/>
    <property type="match status" value="1"/>
</dbReference>
<dbReference type="SUPFAM" id="SSF52540">
    <property type="entry name" value="P-loop containing nucleoside triphosphate hydrolases"/>
    <property type="match status" value="2"/>
</dbReference>
<dbReference type="InterPro" id="IPR003439">
    <property type="entry name" value="ABC_transporter-like_ATP-bd"/>
</dbReference>
<sequence>MKGNTPLLEMKEISKSFPGVKALDHVSFDLFPGEVHVLVGENGAGKSTLMKVLAGAYPKDEGEIFINGETQSRWSPTAARAQGVAMVYQEFTLLPFRSVAENIFLGREKTLAGLFLDKASMHQEAGKILKSIGVDVDPRVSVLELGVAEQQMVEIAKALAMDARILVLDEPTSALSLREIEQLFSTVAKLKKNGVGIIYISHRMEELKQIGDRVTVMRDGQLIGTREVADITIDEVITMMIGREINELFPRHHCQPGEVALSVKGMKSGKKVKNVNLEVHFGEIVGLSGLVGSGRTETARAIFGLDHMTADDLEILGKKYKHIDPSLAVDIGVGLIPEDRRRDGLFPILSMEKNLVMVCLRKIFPNGVMKPSVEKKTATEYVKKFDIQPPALDRIVHHLSGGNQQKVVIGKWLAAKPRVIIIDEPTRGIDVGAKSEVHSFMDRLANSGHAILMISSEMPEILGMSDRIYVMHEGKVAGEFPRGTDSEEILRCAMGVN</sequence>
<dbReference type="CDD" id="cd03216">
    <property type="entry name" value="ABC_Carb_Monos_I"/>
    <property type="match status" value="1"/>
</dbReference>
<evidence type="ECO:0000256" key="6">
    <source>
        <dbReference type="ARBA" id="ARBA00022741"/>
    </source>
</evidence>
<keyword evidence="8" id="KW-1278">Translocase</keyword>
<dbReference type="InterPro" id="IPR050107">
    <property type="entry name" value="ABC_carbohydrate_import_ATPase"/>
</dbReference>
<evidence type="ECO:0000256" key="5">
    <source>
        <dbReference type="ARBA" id="ARBA00022737"/>
    </source>
</evidence>
<dbReference type="GO" id="GO:0005524">
    <property type="term" value="F:ATP binding"/>
    <property type="evidence" value="ECO:0007669"/>
    <property type="project" value="UniProtKB-KW"/>
</dbReference>
<protein>
    <submittedName>
        <fullName evidence="11">Monosaccharide ABC transporter ATP-binding protein (CUT2 family)</fullName>
    </submittedName>
</protein>
<dbReference type="PROSITE" id="PS00211">
    <property type="entry name" value="ABC_TRANSPORTER_1"/>
    <property type="match status" value="1"/>
</dbReference>
<dbReference type="RefSeq" id="WP_116224690.1">
    <property type="nucleotide sequence ID" value="NZ_AP018437.1"/>
</dbReference>
<evidence type="ECO:0000313" key="11">
    <source>
        <dbReference type="EMBL" id="REG11566.1"/>
    </source>
</evidence>
<organism evidence="11 12">
    <name type="scientific">Pelolinea submarina</name>
    <dbReference type="NCBI Taxonomy" id="913107"/>
    <lineage>
        <taxon>Bacteria</taxon>
        <taxon>Bacillati</taxon>
        <taxon>Chloroflexota</taxon>
        <taxon>Anaerolineae</taxon>
        <taxon>Anaerolineales</taxon>
        <taxon>Anaerolineaceae</taxon>
        <taxon>Pelolinea</taxon>
    </lineage>
</organism>
<keyword evidence="9" id="KW-0472">Membrane</keyword>
<keyword evidence="4" id="KW-0762">Sugar transport</keyword>
<gene>
    <name evidence="11" type="ORF">DFR64_1458</name>
</gene>
<feature type="domain" description="ABC transporter" evidence="10">
    <location>
        <begin position="8"/>
        <end position="244"/>
    </location>
</feature>
<evidence type="ECO:0000256" key="9">
    <source>
        <dbReference type="ARBA" id="ARBA00023136"/>
    </source>
</evidence>
<feature type="domain" description="ABC transporter" evidence="10">
    <location>
        <begin position="254"/>
        <end position="496"/>
    </location>
</feature>
<dbReference type="AlphaFoldDB" id="A0A347ZRE8"/>
<dbReference type="Gene3D" id="3.40.50.300">
    <property type="entry name" value="P-loop containing nucleotide triphosphate hydrolases"/>
    <property type="match status" value="2"/>
</dbReference>
<evidence type="ECO:0000256" key="3">
    <source>
        <dbReference type="ARBA" id="ARBA00022475"/>
    </source>
</evidence>
<keyword evidence="3" id="KW-1003">Cell membrane</keyword>
<dbReference type="PROSITE" id="PS50893">
    <property type="entry name" value="ABC_TRANSPORTER_2"/>
    <property type="match status" value="2"/>
</dbReference>
<dbReference type="Pfam" id="PF00005">
    <property type="entry name" value="ABC_tran"/>
    <property type="match status" value="2"/>
</dbReference>
<evidence type="ECO:0000259" key="10">
    <source>
        <dbReference type="PROSITE" id="PS50893"/>
    </source>
</evidence>
<dbReference type="PANTHER" id="PTHR43790">
    <property type="entry name" value="CARBOHYDRATE TRANSPORT ATP-BINDING PROTEIN MG119-RELATED"/>
    <property type="match status" value="1"/>
</dbReference>
<proteinExistence type="predicted"/>
<evidence type="ECO:0000256" key="1">
    <source>
        <dbReference type="ARBA" id="ARBA00004202"/>
    </source>
</evidence>
<accession>A0A347ZRE8</accession>
<keyword evidence="6" id="KW-0547">Nucleotide-binding</keyword>
<keyword evidence="12" id="KW-1185">Reference proteome</keyword>
<dbReference type="SMART" id="SM00382">
    <property type="entry name" value="AAA"/>
    <property type="match status" value="2"/>
</dbReference>
<dbReference type="OrthoDB" id="9771863at2"/>
<keyword evidence="7 11" id="KW-0067">ATP-binding</keyword>
<keyword evidence="2" id="KW-0813">Transport</keyword>
<evidence type="ECO:0000256" key="4">
    <source>
        <dbReference type="ARBA" id="ARBA00022597"/>
    </source>
</evidence>
<evidence type="ECO:0000256" key="2">
    <source>
        <dbReference type="ARBA" id="ARBA00022448"/>
    </source>
</evidence>
<dbReference type="FunFam" id="3.40.50.300:FF:000127">
    <property type="entry name" value="Ribose import ATP-binding protein RbsA"/>
    <property type="match status" value="1"/>
</dbReference>
<evidence type="ECO:0000313" key="12">
    <source>
        <dbReference type="Proteomes" id="UP000256388"/>
    </source>
</evidence>
<dbReference type="Proteomes" id="UP000256388">
    <property type="component" value="Unassembled WGS sequence"/>
</dbReference>
<evidence type="ECO:0000256" key="7">
    <source>
        <dbReference type="ARBA" id="ARBA00022840"/>
    </source>
</evidence>
<dbReference type="EMBL" id="QUMS01000001">
    <property type="protein sequence ID" value="REG11566.1"/>
    <property type="molecule type" value="Genomic_DNA"/>
</dbReference>
<dbReference type="InterPro" id="IPR003593">
    <property type="entry name" value="AAA+_ATPase"/>
</dbReference>
<comment type="caution">
    <text evidence="11">The sequence shown here is derived from an EMBL/GenBank/DDBJ whole genome shotgun (WGS) entry which is preliminary data.</text>
</comment>
<dbReference type="InterPro" id="IPR017871">
    <property type="entry name" value="ABC_transporter-like_CS"/>
</dbReference>